<comment type="pathway">
    <text evidence="1 6">Cell wall biogenesis; peptidoglycan biosynthesis.</text>
</comment>
<evidence type="ECO:0000256" key="6">
    <source>
        <dbReference type="PROSITE-ProRule" id="PRU01373"/>
    </source>
</evidence>
<dbReference type="RefSeq" id="WP_380049838.1">
    <property type="nucleotide sequence ID" value="NZ_JBHLTC010000024.1"/>
</dbReference>
<feature type="domain" description="L,D-TPase catalytic" evidence="8">
    <location>
        <begin position="161"/>
        <end position="277"/>
    </location>
</feature>
<evidence type="ECO:0000256" key="4">
    <source>
        <dbReference type="ARBA" id="ARBA00022984"/>
    </source>
</evidence>
<feature type="active site" description="Proton donor/acceptor" evidence="6">
    <location>
        <position position="236"/>
    </location>
</feature>
<dbReference type="CDD" id="cd16913">
    <property type="entry name" value="YkuD_like"/>
    <property type="match status" value="1"/>
</dbReference>
<dbReference type="Proteomes" id="UP001589890">
    <property type="component" value="Unassembled WGS sequence"/>
</dbReference>
<dbReference type="PANTHER" id="PTHR30582">
    <property type="entry name" value="L,D-TRANSPEPTIDASE"/>
    <property type="match status" value="1"/>
</dbReference>
<keyword evidence="4 6" id="KW-0573">Peptidoglycan synthesis</keyword>
<dbReference type="Gene3D" id="2.40.440.10">
    <property type="entry name" value="L,D-transpeptidase catalytic domain-like"/>
    <property type="match status" value="1"/>
</dbReference>
<keyword evidence="3 6" id="KW-0133">Cell shape</keyword>
<feature type="region of interest" description="Disordered" evidence="7">
    <location>
        <begin position="17"/>
        <end position="93"/>
    </location>
</feature>
<evidence type="ECO:0000256" key="2">
    <source>
        <dbReference type="ARBA" id="ARBA00022679"/>
    </source>
</evidence>
<evidence type="ECO:0000256" key="1">
    <source>
        <dbReference type="ARBA" id="ARBA00004752"/>
    </source>
</evidence>
<keyword evidence="5 6" id="KW-0961">Cell wall biogenesis/degradation</keyword>
<dbReference type="EC" id="2.-.-.-" evidence="9"/>
<dbReference type="PROSITE" id="PS52029">
    <property type="entry name" value="LD_TPASE"/>
    <property type="match status" value="1"/>
</dbReference>
<dbReference type="SUPFAM" id="SSF141523">
    <property type="entry name" value="L,D-transpeptidase catalytic domain-like"/>
    <property type="match status" value="1"/>
</dbReference>
<evidence type="ECO:0000256" key="5">
    <source>
        <dbReference type="ARBA" id="ARBA00023316"/>
    </source>
</evidence>
<feature type="active site" description="Nucleophile" evidence="6">
    <location>
        <position position="253"/>
    </location>
</feature>
<dbReference type="InterPro" id="IPR050979">
    <property type="entry name" value="LD-transpeptidase"/>
</dbReference>
<evidence type="ECO:0000313" key="10">
    <source>
        <dbReference type="Proteomes" id="UP001589890"/>
    </source>
</evidence>
<comment type="caution">
    <text evidence="9">The sequence shown here is derived from an EMBL/GenBank/DDBJ whole genome shotgun (WGS) entry which is preliminary data.</text>
</comment>
<protein>
    <submittedName>
        <fullName evidence="9">L,D-transpeptidase</fullName>
        <ecNumber evidence="9">2.-.-.-</ecNumber>
    </submittedName>
</protein>
<name>A0ABV6QP27_9ACTN</name>
<dbReference type="GO" id="GO:0016740">
    <property type="term" value="F:transferase activity"/>
    <property type="evidence" value="ECO:0007669"/>
    <property type="project" value="UniProtKB-KW"/>
</dbReference>
<dbReference type="Pfam" id="PF03734">
    <property type="entry name" value="YkuD"/>
    <property type="match status" value="1"/>
</dbReference>
<accession>A0ABV6QP27</accession>
<feature type="compositionally biased region" description="Low complexity" evidence="7">
    <location>
        <begin position="18"/>
        <end position="69"/>
    </location>
</feature>
<evidence type="ECO:0000259" key="8">
    <source>
        <dbReference type="PROSITE" id="PS52029"/>
    </source>
</evidence>
<feature type="compositionally biased region" description="Low complexity" evidence="7">
    <location>
        <begin position="81"/>
        <end position="93"/>
    </location>
</feature>
<feature type="compositionally biased region" description="Pro residues" evidence="7">
    <location>
        <begin position="70"/>
        <end position="80"/>
    </location>
</feature>
<dbReference type="PANTHER" id="PTHR30582:SF2">
    <property type="entry name" value="L,D-TRANSPEPTIDASE YCIB-RELATED"/>
    <property type="match status" value="1"/>
</dbReference>
<keyword evidence="2 9" id="KW-0808">Transferase</keyword>
<reference evidence="9 10" key="1">
    <citation type="submission" date="2024-09" db="EMBL/GenBank/DDBJ databases">
        <authorList>
            <person name="Sun Q."/>
            <person name="Mori K."/>
        </authorList>
    </citation>
    <scope>NUCLEOTIDE SEQUENCE [LARGE SCALE GENOMIC DNA]</scope>
    <source>
        <strain evidence="9 10">CGMCC 1.15906</strain>
    </source>
</reference>
<organism evidence="9 10">
    <name type="scientific">Kribbella deserti</name>
    <dbReference type="NCBI Taxonomy" id="1926257"/>
    <lineage>
        <taxon>Bacteria</taxon>
        <taxon>Bacillati</taxon>
        <taxon>Actinomycetota</taxon>
        <taxon>Actinomycetes</taxon>
        <taxon>Propionibacteriales</taxon>
        <taxon>Kribbellaceae</taxon>
        <taxon>Kribbella</taxon>
    </lineage>
</organism>
<sequence>MLLFASGLVLAGCADVDASPPAGSTPSTSSTTPQPPTGSVTPTVEPTTAPTATPTRATSTATPSTKPSAQPSPKPSPKPTAKPTKSAEAAAKAKALQVERKLEAFGYPVGTVDGKITRRARQALCAWRETVGLPINRGPLTQRDINSVLGASAKPVATRASGLYVNKTCQVLFQISGKSYKRIVWVSSGSAGYDTPNGTGKVWRKWAGKHESSLYEEAFMYDSIYIFKNRPGIALHGSRTNSLVHSYPASHGCVRVWRPDIHRIFDETPIGTRVTVYGKA</sequence>
<evidence type="ECO:0000313" key="9">
    <source>
        <dbReference type="EMBL" id="MFC0626400.1"/>
    </source>
</evidence>
<evidence type="ECO:0000256" key="3">
    <source>
        <dbReference type="ARBA" id="ARBA00022960"/>
    </source>
</evidence>
<dbReference type="EMBL" id="JBHLTC010000024">
    <property type="protein sequence ID" value="MFC0626400.1"/>
    <property type="molecule type" value="Genomic_DNA"/>
</dbReference>
<dbReference type="InterPro" id="IPR038063">
    <property type="entry name" value="Transpep_catalytic_dom"/>
</dbReference>
<dbReference type="InterPro" id="IPR005490">
    <property type="entry name" value="LD_TPept_cat_dom"/>
</dbReference>
<gene>
    <name evidence="9" type="ORF">ACFFGN_20140</name>
</gene>
<keyword evidence="10" id="KW-1185">Reference proteome</keyword>
<evidence type="ECO:0000256" key="7">
    <source>
        <dbReference type="SAM" id="MobiDB-lite"/>
    </source>
</evidence>
<proteinExistence type="predicted"/>